<keyword evidence="2" id="KW-1185">Reference proteome</keyword>
<sequence length="1401" mass="153645">MSRHAQVEEVYDSDPEEVAPSDSSPANFANESILSGAGVPMSGSVPMRPAPEPQREIPKHYQCLYPIYFDKSRSRAEGRKVGSELAVENPLARDIVDAVQMLGLNVGFEPEKLHPKDWANPGRVRVLLKNEDGKLVNSRIKNKHHLYILVAQYLKAHPTTEESPYRLRIRGLPMPEKLPAAPAAPRGWKIGKILPIHSPAYSGGGVSDNPLKDAMAEMQNMQGMPGMPQIPGMPDLAGMMGGMGGMGGMEPRHCDRRTMNTSPPNILPGYGQMNGTPRSQFRSSYDSPASGSSSSAAPKTGKAGGRQITRNRASYSCHTCRRRKVKCDKVHPICGNCVKNGTECVYDAAPQKDTESRSSISKNGHGVKRRRESSRPIEEDIDDIQSIYGHLKQSGASEQRSQAIEARLDKLTSMIERLSKTNQPPDVAGKQRLAPNVKLEPAEGDPRLSNIAALKPTAGSRPDSPRRAAESSGDEFPIPAGHATDLVDPVGSLNLGHLSLEDGGRSRYVGTTYWAYISHEINELNQLLRDQNRSHNEPAFHESPVDDAGTEPMVTTPGRQWKESADGVSEPAEKLSRVQTFQKSVLFPSSESPSVNDKIVEPEMLENMPTKRQSHILYKGFMSGIHAITPVVHPPTILKLYNSFWDWYDSSSYSGESCPDPSFIPLLYAIWYGGSVTVSIRTIKAEFNVSSRSGLSKAYSEEVTRWLSKISFPRSPSMQGLSAYLLVQTILSKEEEPLTSSLFISLAMRVAQTMGLHRDPAKFGIGPSDAEYRRRIWWHIVHMDGVVAMSSGLPPLVSDENYWDVRETSEVKDTLLGTPAAEKYERLVMTGMRPPDNPDDPTVCAGPSMVNVYYLSAKGKYTMARAVRRIMKIQLGTKPVTRRDMEELRSILVDLQYKLNSIINRIPEANSLDTSSPVSSTRSWSLSSQADSRTELPADGPNGCAEQYHSPVLVSFHKWARILMSLFIDKAFCVAYQPFLKNAKSRIWPAARQSALRHCHGFMEKFVSLATDPDFQPFQWSWPGNHQPMHATMIMLIDLYERPYSPEAPKSRAYIDKIFSMTGPDGGVVGGEDGISTQRPLKDGGREAWDMIRRLRQKAWQKAGLDPHRLWSEQAQIQAGVTSLPEDYANNDPCYTSGSPSPSTYHPPSAVTTRRQLTDFSKMFYNMTRSHQLPNPATTNNNSRPSPLRYQLPPPAPAPILPSPQSRTAPVPPPFPQSPTPPKHPMDTTTSPLASNSPISSPESIAPLNPNIFASTFNNTPQPQQAPQLPTNTPPPGPIQAAPLPSFMDTAISPTSQPIPGAPTPPSMVDPNLNFDWDQWDAVFGQHLPVADELMELDPVTGFEFGDLSSAAYANAAASPSRMGLGGGVGRGSFGSVGSGSGGGNEVGMGEVRGSDWVGYC</sequence>
<evidence type="ECO:0000313" key="1">
    <source>
        <dbReference type="EMBL" id="RAK83893.1"/>
    </source>
</evidence>
<evidence type="ECO:0000313" key="2">
    <source>
        <dbReference type="Proteomes" id="UP000249748"/>
    </source>
</evidence>
<dbReference type="EMBL" id="KZ824581">
    <property type="protein sequence ID" value="RAK83893.1"/>
    <property type="molecule type" value="Genomic_DNA"/>
</dbReference>
<name>A0ACD1HZZ0_9EURO</name>
<dbReference type="Proteomes" id="UP000249748">
    <property type="component" value="Unassembled WGS sequence"/>
</dbReference>
<proteinExistence type="predicted"/>
<gene>
    <name evidence="1" type="ORF">BO79DRAFT_276388</name>
</gene>
<reference evidence="1" key="1">
    <citation type="submission" date="2018-02" db="EMBL/GenBank/DDBJ databases">
        <title>The genomes of Aspergillus section Nigri reveals drivers in fungal speciation.</title>
        <authorList>
            <consortium name="DOE Joint Genome Institute"/>
            <person name="Vesth T.C."/>
            <person name="Nybo J."/>
            <person name="Theobald S."/>
            <person name="Brandl J."/>
            <person name="Frisvad J.C."/>
            <person name="Nielsen K.F."/>
            <person name="Lyhne E.K."/>
            <person name="Kogle M.E."/>
            <person name="Kuo A."/>
            <person name="Riley R."/>
            <person name="Clum A."/>
            <person name="Nolan M."/>
            <person name="Lipzen A."/>
            <person name="Salamov A."/>
            <person name="Henrissat B."/>
            <person name="Wiebenga A."/>
            <person name="De vries R.P."/>
            <person name="Grigoriev I.V."/>
            <person name="Mortensen U.H."/>
            <person name="Andersen M.R."/>
            <person name="Baker S.E."/>
        </authorList>
    </citation>
    <scope>NUCLEOTIDE SEQUENCE</scope>
    <source>
        <strain evidence="1">CBS 115574</strain>
    </source>
</reference>
<protein>
    <submittedName>
        <fullName evidence="1">Uncharacterized protein</fullName>
    </submittedName>
</protein>
<organism evidence="1 2">
    <name type="scientific">Aspergillus costaricaensis CBS 115574</name>
    <dbReference type="NCBI Taxonomy" id="1448317"/>
    <lineage>
        <taxon>Eukaryota</taxon>
        <taxon>Fungi</taxon>
        <taxon>Dikarya</taxon>
        <taxon>Ascomycota</taxon>
        <taxon>Pezizomycotina</taxon>
        <taxon>Eurotiomycetes</taxon>
        <taxon>Eurotiomycetidae</taxon>
        <taxon>Eurotiales</taxon>
        <taxon>Aspergillaceae</taxon>
        <taxon>Aspergillus</taxon>
        <taxon>Aspergillus subgen. Circumdati</taxon>
    </lineage>
</organism>
<accession>A0ACD1HZZ0</accession>